<accession>A0AAV7XAP5</accession>
<proteinExistence type="predicted"/>
<name>A0AAV7XAP5_9NEOP</name>
<dbReference type="EMBL" id="JAPTSV010000013">
    <property type="protein sequence ID" value="KAJ1521762.1"/>
    <property type="molecule type" value="Genomic_DNA"/>
</dbReference>
<sequence>MDVVRALHDAGYNVLATASDQGPTNQEAVAEPKSSTKDEIFYEINGRMMVHIWDIPHVLKNVRNNFLSSDIQHKDRMVAEGRHLIEHIKLDKSLCKLSSITNEHIAPDALENNWLKMLHKDDVLDKVVQFFEEIVSFFSVTCLQHALDFKTQFPLMTALYLLDRKRKRINSSKKKGVFSRTRQVTYSCKKVDGLRVEDKNHQLADSDLSLLDGSQKFMRPQKC</sequence>
<comment type="caution">
    <text evidence="1">The sequence shown here is derived from an EMBL/GenBank/DDBJ whole genome shotgun (WGS) entry which is preliminary data.</text>
</comment>
<dbReference type="AlphaFoldDB" id="A0AAV7XAP5"/>
<organism evidence="1 2">
    <name type="scientific">Megalurothrips usitatus</name>
    <name type="common">bean blossom thrips</name>
    <dbReference type="NCBI Taxonomy" id="439358"/>
    <lineage>
        <taxon>Eukaryota</taxon>
        <taxon>Metazoa</taxon>
        <taxon>Ecdysozoa</taxon>
        <taxon>Arthropoda</taxon>
        <taxon>Hexapoda</taxon>
        <taxon>Insecta</taxon>
        <taxon>Pterygota</taxon>
        <taxon>Neoptera</taxon>
        <taxon>Paraneoptera</taxon>
        <taxon>Thysanoptera</taxon>
        <taxon>Terebrantia</taxon>
        <taxon>Thripoidea</taxon>
        <taxon>Thripidae</taxon>
        <taxon>Megalurothrips</taxon>
    </lineage>
</organism>
<keyword evidence="2" id="KW-1185">Reference proteome</keyword>
<reference evidence="1" key="1">
    <citation type="submission" date="2022-12" db="EMBL/GenBank/DDBJ databases">
        <title>Chromosome-level genome assembly of the bean flower thrips Megalurothrips usitatus.</title>
        <authorList>
            <person name="Ma L."/>
            <person name="Liu Q."/>
            <person name="Li H."/>
            <person name="Cai W."/>
        </authorList>
    </citation>
    <scope>NUCLEOTIDE SEQUENCE</scope>
    <source>
        <strain evidence="1">Cailab_2022a</strain>
    </source>
</reference>
<gene>
    <name evidence="1" type="ORF">ONE63_003397</name>
</gene>
<protein>
    <recommendedName>
        <fullName evidence="3">Transposable element P transposase</fullName>
    </recommendedName>
</protein>
<dbReference type="Proteomes" id="UP001075354">
    <property type="component" value="Chromosome 13"/>
</dbReference>
<evidence type="ECO:0000313" key="2">
    <source>
        <dbReference type="Proteomes" id="UP001075354"/>
    </source>
</evidence>
<evidence type="ECO:0008006" key="3">
    <source>
        <dbReference type="Google" id="ProtNLM"/>
    </source>
</evidence>
<evidence type="ECO:0000313" key="1">
    <source>
        <dbReference type="EMBL" id="KAJ1521762.1"/>
    </source>
</evidence>